<keyword evidence="13" id="KW-1185">Reference proteome</keyword>
<organism evidence="12 13">
    <name type="scientific">Ornithorhynchus anatinus</name>
    <name type="common">Duckbill platypus</name>
    <dbReference type="NCBI Taxonomy" id="9258"/>
    <lineage>
        <taxon>Eukaryota</taxon>
        <taxon>Metazoa</taxon>
        <taxon>Chordata</taxon>
        <taxon>Craniata</taxon>
        <taxon>Vertebrata</taxon>
        <taxon>Euteleostomi</taxon>
        <taxon>Mammalia</taxon>
        <taxon>Monotremata</taxon>
        <taxon>Ornithorhynchidae</taxon>
        <taxon>Ornithorhynchus</taxon>
    </lineage>
</organism>
<dbReference type="Bgee" id="ENSOANG00000043763">
    <property type="expression patterns" value="Expressed in ovary"/>
</dbReference>
<gene>
    <name evidence="12" type="primary">LOC100073844</name>
</gene>
<keyword evidence="4 9" id="KW-0812">Transmembrane</keyword>
<keyword evidence="2 10" id="KW-1003">Cell membrane</keyword>
<comment type="subcellular location">
    <subcellularLocation>
        <location evidence="1 10">Cell membrane</location>
        <topology evidence="1 10">Multi-pass membrane protein</topology>
    </subcellularLocation>
</comment>
<comment type="similarity">
    <text evidence="9">Belongs to the G-protein coupled receptor 1 family.</text>
</comment>
<dbReference type="PRINTS" id="PR00237">
    <property type="entry name" value="GPCRRHODOPSN"/>
</dbReference>
<dbReference type="AlphaFoldDB" id="A0A6I8NIB0"/>
<evidence type="ECO:0000256" key="9">
    <source>
        <dbReference type="RuleBase" id="RU000688"/>
    </source>
</evidence>
<dbReference type="PROSITE" id="PS00237">
    <property type="entry name" value="G_PROTEIN_RECEP_F1_1"/>
    <property type="match status" value="1"/>
</dbReference>
<feature type="transmembrane region" description="Helical" evidence="10">
    <location>
        <begin position="144"/>
        <end position="166"/>
    </location>
</feature>
<evidence type="ECO:0000259" key="11">
    <source>
        <dbReference type="PROSITE" id="PS50262"/>
    </source>
</evidence>
<evidence type="ECO:0000256" key="5">
    <source>
        <dbReference type="ARBA" id="ARBA00022725"/>
    </source>
</evidence>
<evidence type="ECO:0000256" key="7">
    <source>
        <dbReference type="ARBA" id="ARBA00023136"/>
    </source>
</evidence>
<dbReference type="InterPro" id="IPR017452">
    <property type="entry name" value="GPCR_Rhodpsn_7TM"/>
</dbReference>
<dbReference type="GO" id="GO:0005886">
    <property type="term" value="C:plasma membrane"/>
    <property type="evidence" value="ECO:0000318"/>
    <property type="project" value="GO_Central"/>
</dbReference>
<feature type="transmembrane region" description="Helical" evidence="10">
    <location>
        <begin position="241"/>
        <end position="263"/>
    </location>
</feature>
<evidence type="ECO:0000256" key="8">
    <source>
        <dbReference type="ARBA" id="ARBA00023224"/>
    </source>
</evidence>
<evidence type="ECO:0000256" key="2">
    <source>
        <dbReference type="ARBA" id="ARBA00022475"/>
    </source>
</evidence>
<feature type="transmembrane region" description="Helical" evidence="10">
    <location>
        <begin position="275"/>
        <end position="295"/>
    </location>
</feature>
<evidence type="ECO:0000256" key="3">
    <source>
        <dbReference type="ARBA" id="ARBA00022606"/>
    </source>
</evidence>
<dbReference type="InterPro" id="IPR000725">
    <property type="entry name" value="Olfact_rcpt"/>
</dbReference>
<proteinExistence type="inferred from homology"/>
<accession>A0A6I8NIB0</accession>
<evidence type="ECO:0000256" key="4">
    <source>
        <dbReference type="ARBA" id="ARBA00022692"/>
    </source>
</evidence>
<keyword evidence="7 10" id="KW-0472">Membrane</keyword>
<dbReference type="FunCoup" id="A0A6I8NIB0">
    <property type="interactions" value="174"/>
</dbReference>
<reference evidence="12" key="2">
    <citation type="submission" date="2025-08" db="UniProtKB">
        <authorList>
            <consortium name="Ensembl"/>
        </authorList>
    </citation>
    <scope>IDENTIFICATION</scope>
    <source>
        <strain evidence="12">Glennie</strain>
    </source>
</reference>
<dbReference type="SUPFAM" id="SSF81321">
    <property type="entry name" value="Family A G protein-coupled receptor-like"/>
    <property type="match status" value="1"/>
</dbReference>
<sequence length="319" mass="36158">MNELRGVNYTEVTEFILVGLSNQPKSQIIFFCILLHLYLGTIVGNMLIILVVWKEPRLHTPMYFFLCNLSFVDLCSTTTAVPLTLVNCLRDCPIITYNDCFAQMTISIFWGITECCLLAVMAYDRFVAISYPLRYPLIMTMRACFYIAATMWISNFLLALIPVITIPVRFCAGNNVVNHFVCEVEAVLKLVCSDTTVSEILMLINSIFIFPLPFLFILLSYIRIVVAILKIPSTAGRRKAFSTCGSHLTVVTIYYGTLISIYLKPQNKDSKDQDKIISIFYGIVIPMMNPLIYTLRNKDMIGALRKAVGKTKQIISWVS</sequence>
<evidence type="ECO:0000256" key="6">
    <source>
        <dbReference type="ARBA" id="ARBA00022989"/>
    </source>
</evidence>
<dbReference type="CDD" id="cd15431">
    <property type="entry name" value="7tmA_OR13H-like"/>
    <property type="match status" value="1"/>
</dbReference>
<dbReference type="PROSITE" id="PS50262">
    <property type="entry name" value="G_PROTEIN_RECEP_F1_2"/>
    <property type="match status" value="1"/>
</dbReference>
<dbReference type="Pfam" id="PF13853">
    <property type="entry name" value="7tm_4"/>
    <property type="match status" value="1"/>
</dbReference>
<reference evidence="12 13" key="1">
    <citation type="journal article" date="2008" name="Nature">
        <title>Genome analysis of the platypus reveals unique signatures of evolution.</title>
        <authorList>
            <person name="Warren W.C."/>
            <person name="Hillier L.W."/>
            <person name="Marshall Graves J.A."/>
            <person name="Birney E."/>
            <person name="Ponting C.P."/>
            <person name="Grutzner F."/>
            <person name="Belov K."/>
            <person name="Miller W."/>
            <person name="Clarke L."/>
            <person name="Chinwalla A.T."/>
            <person name="Yang S.P."/>
            <person name="Heger A."/>
            <person name="Locke D.P."/>
            <person name="Miethke P."/>
            <person name="Waters P.D."/>
            <person name="Veyrunes F."/>
            <person name="Fulton L."/>
            <person name="Fulton B."/>
            <person name="Graves T."/>
            <person name="Wallis J."/>
            <person name="Puente X.S."/>
            <person name="Lopez-Otin C."/>
            <person name="Ordonez G.R."/>
            <person name="Eichler E.E."/>
            <person name="Chen L."/>
            <person name="Cheng Z."/>
            <person name="Deakin J.E."/>
            <person name="Alsop A."/>
            <person name="Thompson K."/>
            <person name="Kirby P."/>
            <person name="Papenfuss A.T."/>
            <person name="Wakefield M.J."/>
            <person name="Olender T."/>
            <person name="Lancet D."/>
            <person name="Huttley G.A."/>
            <person name="Smit A.F."/>
            <person name="Pask A."/>
            <person name="Temple-Smith P."/>
            <person name="Batzer M.A."/>
            <person name="Walker J.A."/>
            <person name="Konkel M.K."/>
            <person name="Harris R.S."/>
            <person name="Whittington C.M."/>
            <person name="Wong E.S."/>
            <person name="Gemmell N.J."/>
            <person name="Buschiazzo E."/>
            <person name="Vargas Jentzsch I.M."/>
            <person name="Merkel A."/>
            <person name="Schmitz J."/>
            <person name="Zemann A."/>
            <person name="Churakov G."/>
            <person name="Kriegs J.O."/>
            <person name="Brosius J."/>
            <person name="Murchison E.P."/>
            <person name="Sachidanandam R."/>
            <person name="Smith C."/>
            <person name="Hannon G.J."/>
            <person name="Tsend-Ayush E."/>
            <person name="McMillan D."/>
            <person name="Attenborough R."/>
            <person name="Rens W."/>
            <person name="Ferguson-Smith M."/>
            <person name="Lefevre C.M."/>
            <person name="Sharp J.A."/>
            <person name="Nicholas K.R."/>
            <person name="Ray D.A."/>
            <person name="Kube M."/>
            <person name="Reinhardt R."/>
            <person name="Pringle T.H."/>
            <person name="Taylor J."/>
            <person name="Jones R.C."/>
            <person name="Nixon B."/>
            <person name="Dacheux J.L."/>
            <person name="Niwa H."/>
            <person name="Sekita Y."/>
            <person name="Huang X."/>
            <person name="Stark A."/>
            <person name="Kheradpour P."/>
            <person name="Kellis M."/>
            <person name="Flicek P."/>
            <person name="Chen Y."/>
            <person name="Webber C."/>
            <person name="Hardison R."/>
            <person name="Nelson J."/>
            <person name="Hallsworth-Pepin K."/>
            <person name="Delehaunty K."/>
            <person name="Markovic C."/>
            <person name="Minx P."/>
            <person name="Feng Y."/>
            <person name="Kremitzki C."/>
            <person name="Mitreva M."/>
            <person name="Glasscock J."/>
            <person name="Wylie T."/>
            <person name="Wohldmann P."/>
            <person name="Thiru P."/>
            <person name="Nhan M.N."/>
            <person name="Pohl C.S."/>
            <person name="Smith S.M."/>
            <person name="Hou S."/>
            <person name="Nefedov M."/>
            <person name="de Jong P.J."/>
            <person name="Renfree M.B."/>
            <person name="Mardis E.R."/>
            <person name="Wilson R.K."/>
        </authorList>
    </citation>
    <scope>NUCLEOTIDE SEQUENCE [LARGE SCALE GENOMIC DNA]</scope>
    <source>
        <strain evidence="12 13">Glennie</strain>
    </source>
</reference>
<dbReference type="OMA" id="AINETTM"/>
<dbReference type="FunFam" id="1.20.1070.10:FF:000001">
    <property type="entry name" value="Olfactory receptor"/>
    <property type="match status" value="1"/>
</dbReference>
<dbReference type="GO" id="GO:0004930">
    <property type="term" value="F:G protein-coupled receptor activity"/>
    <property type="evidence" value="ECO:0007669"/>
    <property type="project" value="UniProtKB-KW"/>
</dbReference>
<keyword evidence="9" id="KW-0297">G-protein coupled receptor</keyword>
<name>A0A6I8NIB0_ORNAN</name>
<dbReference type="GeneTree" id="ENSGT01140000282496"/>
<dbReference type="Ensembl" id="ENSOANT00000064775.1">
    <property type="protein sequence ID" value="ENSOANP00000040872.1"/>
    <property type="gene ID" value="ENSOANG00000043763.1"/>
</dbReference>
<dbReference type="GO" id="GO:0050911">
    <property type="term" value="P:detection of chemical stimulus involved in sensory perception of smell"/>
    <property type="evidence" value="ECO:0000318"/>
    <property type="project" value="GO_Central"/>
</dbReference>
<keyword evidence="8 9" id="KW-0807">Transducer</keyword>
<dbReference type="InParanoid" id="A0A6I8NIB0"/>
<keyword evidence="6 10" id="KW-1133">Transmembrane helix</keyword>
<feature type="transmembrane region" description="Helical" evidence="10">
    <location>
        <begin position="207"/>
        <end position="229"/>
    </location>
</feature>
<dbReference type="PRINTS" id="PR00245">
    <property type="entry name" value="OLFACTORYR"/>
</dbReference>
<feature type="transmembrane region" description="Helical" evidence="10">
    <location>
        <begin position="101"/>
        <end position="123"/>
    </location>
</feature>
<dbReference type="Gene3D" id="1.20.1070.10">
    <property type="entry name" value="Rhodopsin 7-helix transmembrane proteins"/>
    <property type="match status" value="1"/>
</dbReference>
<evidence type="ECO:0000256" key="1">
    <source>
        <dbReference type="ARBA" id="ARBA00004651"/>
    </source>
</evidence>
<dbReference type="Proteomes" id="UP000002279">
    <property type="component" value="Chromosome 6"/>
</dbReference>
<dbReference type="InterPro" id="IPR000276">
    <property type="entry name" value="GPCR_Rhodpsn"/>
</dbReference>
<keyword evidence="9" id="KW-0675">Receptor</keyword>
<protein>
    <recommendedName>
        <fullName evidence="10">Olfactory receptor</fullName>
    </recommendedName>
</protein>
<dbReference type="GO" id="GO:0004984">
    <property type="term" value="F:olfactory receptor activity"/>
    <property type="evidence" value="ECO:0000318"/>
    <property type="project" value="GO_Central"/>
</dbReference>
<feature type="transmembrane region" description="Helical" evidence="10">
    <location>
        <begin position="63"/>
        <end position="81"/>
    </location>
</feature>
<evidence type="ECO:0000313" key="13">
    <source>
        <dbReference type="Proteomes" id="UP000002279"/>
    </source>
</evidence>
<feature type="transmembrane region" description="Helical" evidence="10">
    <location>
        <begin position="28"/>
        <end position="51"/>
    </location>
</feature>
<feature type="domain" description="G-protein coupled receptors family 1 profile" evidence="11">
    <location>
        <begin position="44"/>
        <end position="293"/>
    </location>
</feature>
<evidence type="ECO:0000313" key="12">
    <source>
        <dbReference type="Ensembl" id="ENSOANP00000040872.1"/>
    </source>
</evidence>
<reference evidence="12" key="3">
    <citation type="submission" date="2025-09" db="UniProtKB">
        <authorList>
            <consortium name="Ensembl"/>
        </authorList>
    </citation>
    <scope>IDENTIFICATION</scope>
    <source>
        <strain evidence="12">Glennie</strain>
    </source>
</reference>
<evidence type="ECO:0000256" key="10">
    <source>
        <dbReference type="RuleBase" id="RU363047"/>
    </source>
</evidence>
<keyword evidence="3 10" id="KW-0716">Sensory transduction</keyword>
<keyword evidence="5 10" id="KW-0552">Olfaction</keyword>
<dbReference type="PANTHER" id="PTHR26453">
    <property type="entry name" value="OLFACTORY RECEPTOR"/>
    <property type="match status" value="1"/>
</dbReference>